<feature type="site" description="Participates in a stacking interaction with the thymidine ring of dTDP-4-oxo-6-deoxyglucose" evidence="8">
    <location>
        <position position="65"/>
    </location>
</feature>
<protein>
    <recommendedName>
        <fullName evidence="4">dTDP-4-dehydrorhamnose 3,5-epimerase</fullName>
        <ecNumber evidence="3">5.1.3.13</ecNumber>
    </recommendedName>
    <alternativeName>
        <fullName evidence="6">Thymidine diphospho-4-keto-rhamnose 3,5-epimerase</fullName>
    </alternativeName>
    <alternativeName>
        <fullName evidence="5">dTDP-4-keto-6-deoxyglucose 3,5-epimerase</fullName>
    </alternativeName>
    <alternativeName>
        <fullName evidence="7">dTDP-6-deoxy-D-xylo-4-hexulose 3,5-epimerase</fullName>
    </alternativeName>
</protein>
<dbReference type="EMBL" id="LN609302">
    <property type="protein sequence ID" value="CEF53517.1"/>
    <property type="molecule type" value="Genomic_DNA"/>
</dbReference>
<keyword evidence="9" id="KW-0413">Isomerase</keyword>
<dbReference type="AlphaFoldDB" id="A0A0U5EZZ7"/>
<evidence type="ECO:0000313" key="9">
    <source>
        <dbReference type="EMBL" id="CEF53517.1"/>
    </source>
</evidence>
<sequence length="112" mass="12756">MRVLRGAIWDVAVDIRQGSPTYGQWVAAELSVENWTQIWIPCGFLHGFCALVPNTEVLYKVTASYAKDCERSVRWNDPALALPWPVGAEEAVLSDKDREAPLFNPQDNWFQY</sequence>
<accession>A0A0U5EZZ7</accession>
<gene>
    <name evidence="9" type="primary">rfbC</name>
    <name evidence="9" type="ORF">AGA_262</name>
</gene>
<evidence type="ECO:0000256" key="7">
    <source>
        <dbReference type="ARBA" id="ARBA00033311"/>
    </source>
</evidence>
<dbReference type="GO" id="GO:0005829">
    <property type="term" value="C:cytosol"/>
    <property type="evidence" value="ECO:0007669"/>
    <property type="project" value="TreeGrafter"/>
</dbReference>
<dbReference type="STRING" id="431306.AGA_262"/>
<dbReference type="GO" id="GO:0008830">
    <property type="term" value="F:dTDP-4-dehydrorhamnose 3,5-epimerase activity"/>
    <property type="evidence" value="ECO:0007669"/>
    <property type="project" value="UniProtKB-EC"/>
</dbReference>
<evidence type="ECO:0000256" key="1">
    <source>
        <dbReference type="ARBA" id="ARBA00001298"/>
    </source>
</evidence>
<evidence type="ECO:0000256" key="2">
    <source>
        <dbReference type="ARBA" id="ARBA00001997"/>
    </source>
</evidence>
<dbReference type="PANTHER" id="PTHR21047:SF2">
    <property type="entry name" value="THYMIDINE DIPHOSPHO-4-KETO-RHAMNOSE 3,5-EPIMERASE"/>
    <property type="match status" value="1"/>
</dbReference>
<evidence type="ECO:0000256" key="5">
    <source>
        <dbReference type="ARBA" id="ARBA00029758"/>
    </source>
</evidence>
<dbReference type="InterPro" id="IPR014710">
    <property type="entry name" value="RmlC-like_jellyroll"/>
</dbReference>
<evidence type="ECO:0000256" key="4">
    <source>
        <dbReference type="ARBA" id="ARBA00019595"/>
    </source>
</evidence>
<comment type="catalytic activity">
    <reaction evidence="1">
        <text>dTDP-4-dehydro-6-deoxy-alpha-D-glucose = dTDP-4-dehydro-beta-L-rhamnose</text>
        <dbReference type="Rhea" id="RHEA:16969"/>
        <dbReference type="ChEBI" id="CHEBI:57649"/>
        <dbReference type="ChEBI" id="CHEBI:62830"/>
        <dbReference type="EC" id="5.1.3.13"/>
    </reaction>
</comment>
<dbReference type="InterPro" id="IPR000888">
    <property type="entry name" value="RmlC-like"/>
</dbReference>
<dbReference type="InterPro" id="IPR011051">
    <property type="entry name" value="RmlC_Cupin_sf"/>
</dbReference>
<dbReference type="GO" id="GO:0019305">
    <property type="term" value="P:dTDP-rhamnose biosynthetic process"/>
    <property type="evidence" value="ECO:0007669"/>
    <property type="project" value="TreeGrafter"/>
</dbReference>
<dbReference type="EC" id="5.1.3.13" evidence="3"/>
<dbReference type="Pfam" id="PF00908">
    <property type="entry name" value="dTDP_sugar_isom"/>
    <property type="match status" value="1"/>
</dbReference>
<evidence type="ECO:0000313" key="10">
    <source>
        <dbReference type="Proteomes" id="UP000068250"/>
    </source>
</evidence>
<dbReference type="GO" id="GO:0000271">
    <property type="term" value="P:polysaccharide biosynthetic process"/>
    <property type="evidence" value="ECO:0007669"/>
    <property type="project" value="TreeGrafter"/>
</dbReference>
<dbReference type="Gene3D" id="2.60.120.10">
    <property type="entry name" value="Jelly Rolls"/>
    <property type="match status" value="1"/>
</dbReference>
<proteinExistence type="predicted"/>
<comment type="function">
    <text evidence="2">Catalyzes the epimerization of the C3' and C5'positions of dTDP-6-deoxy-D-xylo-4-hexulose, forming dTDP-6-deoxy-L-lyxo-4-hexulose.</text>
</comment>
<reference evidence="10" key="1">
    <citation type="submission" date="2014-09" db="EMBL/GenBank/DDBJ databases">
        <authorList>
            <person name="Illeghems K.G."/>
        </authorList>
    </citation>
    <scope>NUCLEOTIDE SEQUENCE [LARGE SCALE GENOMIC DNA]</scope>
    <source>
        <strain evidence="10">LMG 23848T</strain>
    </source>
</reference>
<evidence type="ECO:0000256" key="8">
    <source>
        <dbReference type="PIRSR" id="PIRSR600888-3"/>
    </source>
</evidence>
<dbReference type="PATRIC" id="fig|431306.5.peg.211"/>
<dbReference type="PANTHER" id="PTHR21047">
    <property type="entry name" value="DTDP-6-DEOXY-D-GLUCOSE-3,5 EPIMERASE"/>
    <property type="match status" value="1"/>
</dbReference>
<dbReference type="SUPFAM" id="SSF51182">
    <property type="entry name" value="RmlC-like cupins"/>
    <property type="match status" value="1"/>
</dbReference>
<dbReference type="Proteomes" id="UP000068250">
    <property type="component" value="Chromosome I"/>
</dbReference>
<evidence type="ECO:0000256" key="6">
    <source>
        <dbReference type="ARBA" id="ARBA00031424"/>
    </source>
</evidence>
<organism evidence="9 10">
    <name type="scientific">Acetobacter ghanensis</name>
    <dbReference type="NCBI Taxonomy" id="431306"/>
    <lineage>
        <taxon>Bacteria</taxon>
        <taxon>Pseudomonadati</taxon>
        <taxon>Pseudomonadota</taxon>
        <taxon>Alphaproteobacteria</taxon>
        <taxon>Acetobacterales</taxon>
        <taxon>Acetobacteraceae</taxon>
        <taxon>Acetobacter</taxon>
    </lineage>
</organism>
<name>A0A0U5EZZ7_9PROT</name>
<evidence type="ECO:0000256" key="3">
    <source>
        <dbReference type="ARBA" id="ARBA00012098"/>
    </source>
</evidence>
<dbReference type="CDD" id="cd00438">
    <property type="entry name" value="cupin_RmlC"/>
    <property type="match status" value="1"/>
</dbReference>